<name>A0ABM1F4D7_PRICU</name>
<accession>A0ABM1F4D7</accession>
<organism evidence="10 11">
    <name type="scientific">Priapulus caudatus</name>
    <name type="common">Priapulid worm</name>
    <dbReference type="NCBI Taxonomy" id="37621"/>
    <lineage>
        <taxon>Eukaryota</taxon>
        <taxon>Metazoa</taxon>
        <taxon>Ecdysozoa</taxon>
        <taxon>Scalidophora</taxon>
        <taxon>Priapulida</taxon>
        <taxon>Priapulimorpha</taxon>
        <taxon>Priapulimorphida</taxon>
        <taxon>Priapulidae</taxon>
        <taxon>Priapulus</taxon>
    </lineage>
</organism>
<dbReference type="InterPro" id="IPR014724">
    <property type="entry name" value="RNA_pol_RPB2_OB-fold"/>
</dbReference>
<sequence length="745" mass="84147">LKDGLALAAKAIKPIEFELKNGARLSLNIETAWISSPTIAPGNTTASTLKVFPSECRARATTYRGRLQAVFTWKLNGITHDTINTSLGEVPIMVKSNACNLTKMNPKELIEHGEEAEEFGGYFISNGIERVVRMLIMPRRNMALCMERNSWKKRGELFSEFGVSMRCVTSDQTAVNMVLHYLLDGSACLCLFHRREVFILPVVIIMKALVDVVDHHIFSELVKGKENDSFYKRCIAAMIRKSQDSGAAYRVDVLKYIGKNFRVKLSRPAWHTDVEVAEYLLQELICPHLSSNRDKFDCLVYMTRKLYAFAKHECSSESPDNPAYQEVLLAGHLYLMVLKVPLMMEVVLVERTDCASQYPALYLFTTPARMMRPVLNLTTNTVEMIGTFEQVYMNICVVPEEAIDGRTTHQELSEMSMLSATATLIPYSNYNQSPRNMYQCQMGKQTMGTPLLAYEHRSDNKLYRILTPQSPLVRPKAYDVLKCDDYPAGTNAIVAVISYTGYDMEDAMIINKGAFERGFCHGMVYKTEKIDLAEVSRDRLCPYRFCNKPDDKNQGKLDGDGLPFIGQLLQAGDPYYSYVNLQTNEVTTRFYKHMEPAYVDRVRLVGSDAGTAPLTCVIVTLRVTHYFRDTSTVRKRALFIVCPCGRMNFSMRRELFACRWPLTLVFLCAQARVCTKCGSLLSPLIDVSSKDTEVAAGGGDKRRGRWTCHVCRCGDGIELISVPHVFKYLTAELASMNIKVTLDLE</sequence>
<keyword evidence="10" id="KW-1185">Reference proteome</keyword>
<dbReference type="Gene3D" id="3.90.1100.10">
    <property type="match status" value="1"/>
</dbReference>
<dbReference type="SUPFAM" id="SSF64484">
    <property type="entry name" value="beta and beta-prime subunits of DNA dependent RNA-polymerase"/>
    <property type="match status" value="2"/>
</dbReference>
<keyword evidence="3" id="KW-0240">DNA-directed RNA polymerase</keyword>
<evidence type="ECO:0000256" key="4">
    <source>
        <dbReference type="ARBA" id="ARBA00022679"/>
    </source>
</evidence>
<dbReference type="PANTHER" id="PTHR20856">
    <property type="entry name" value="DNA-DIRECTED RNA POLYMERASE I SUBUNIT 2"/>
    <property type="match status" value="1"/>
</dbReference>
<proteinExistence type="inferred from homology"/>
<dbReference type="GeneID" id="106819167"/>
<reference evidence="11" key="1">
    <citation type="submission" date="2025-08" db="UniProtKB">
        <authorList>
            <consortium name="RefSeq"/>
        </authorList>
    </citation>
    <scope>IDENTIFICATION</scope>
</reference>
<dbReference type="Pfam" id="PF04563">
    <property type="entry name" value="RNA_pol_Rpb2_1"/>
    <property type="match status" value="1"/>
</dbReference>
<evidence type="ECO:0000259" key="9">
    <source>
        <dbReference type="Pfam" id="PF04563"/>
    </source>
</evidence>
<evidence type="ECO:0000259" key="7">
    <source>
        <dbReference type="Pfam" id="PF00562"/>
    </source>
</evidence>
<dbReference type="Gene3D" id="3.90.1800.10">
    <property type="entry name" value="RNA polymerase alpha subunit dimerisation domain"/>
    <property type="match status" value="1"/>
</dbReference>
<keyword evidence="6" id="KW-0804">Transcription</keyword>
<dbReference type="InterPro" id="IPR007642">
    <property type="entry name" value="RNA_pol_Rpb2_2"/>
</dbReference>
<feature type="domain" description="DNA-directed RNA polymerase subunit 2 hybrid-binding" evidence="7">
    <location>
        <begin position="422"/>
        <end position="624"/>
    </location>
</feature>
<feature type="non-terminal residue" evidence="11">
    <location>
        <position position="1"/>
    </location>
</feature>
<evidence type="ECO:0000313" key="11">
    <source>
        <dbReference type="RefSeq" id="XP_014679308.1"/>
    </source>
</evidence>
<evidence type="ECO:0000256" key="6">
    <source>
        <dbReference type="ARBA" id="ARBA00023163"/>
    </source>
</evidence>
<evidence type="ECO:0000256" key="2">
    <source>
        <dbReference type="ARBA" id="ARBA00012418"/>
    </source>
</evidence>
<evidence type="ECO:0000313" key="10">
    <source>
        <dbReference type="Proteomes" id="UP000695022"/>
    </source>
</evidence>
<keyword evidence="4" id="KW-0808">Transferase</keyword>
<dbReference type="InterPro" id="IPR007644">
    <property type="entry name" value="RNA_pol_bsu_protrusion"/>
</dbReference>
<comment type="similarity">
    <text evidence="1">Belongs to the RNA polymerase beta chain family.</text>
</comment>
<dbReference type="InterPro" id="IPR037034">
    <property type="entry name" value="RNA_pol_Rpb2_2_sf"/>
</dbReference>
<dbReference type="RefSeq" id="XP_014679308.1">
    <property type="nucleotide sequence ID" value="XM_014823822.1"/>
</dbReference>
<evidence type="ECO:0000259" key="8">
    <source>
        <dbReference type="Pfam" id="PF04561"/>
    </source>
</evidence>
<keyword evidence="5" id="KW-0548">Nucleotidyltransferase</keyword>
<dbReference type="InterPro" id="IPR037033">
    <property type="entry name" value="DNA-dir_RNAP_su2_hyb_sf"/>
</dbReference>
<feature type="domain" description="RNA polymerase beta subunit protrusion" evidence="9">
    <location>
        <begin position="20"/>
        <end position="341"/>
    </location>
</feature>
<protein>
    <recommendedName>
        <fullName evidence="2">DNA-directed RNA polymerase</fullName>
        <ecNumber evidence="2">2.7.7.6</ecNumber>
    </recommendedName>
</protein>
<feature type="domain" description="RNA polymerase Rpb2" evidence="8">
    <location>
        <begin position="139"/>
        <end position="321"/>
    </location>
</feature>
<dbReference type="Gene3D" id="3.90.1110.10">
    <property type="entry name" value="RNA polymerase Rpb2, domain 2"/>
    <property type="match status" value="1"/>
</dbReference>
<dbReference type="Pfam" id="PF04561">
    <property type="entry name" value="RNA_pol_Rpb2_2"/>
    <property type="match status" value="1"/>
</dbReference>
<gene>
    <name evidence="11" type="primary">LOC106819167</name>
</gene>
<dbReference type="InterPro" id="IPR007120">
    <property type="entry name" value="DNA-dir_RNAP_su2_dom"/>
</dbReference>
<dbReference type="EC" id="2.7.7.6" evidence="2"/>
<evidence type="ECO:0000256" key="3">
    <source>
        <dbReference type="ARBA" id="ARBA00022478"/>
    </source>
</evidence>
<evidence type="ECO:0000256" key="1">
    <source>
        <dbReference type="ARBA" id="ARBA00006835"/>
    </source>
</evidence>
<evidence type="ECO:0000256" key="5">
    <source>
        <dbReference type="ARBA" id="ARBA00022695"/>
    </source>
</evidence>
<dbReference type="Proteomes" id="UP000695022">
    <property type="component" value="Unplaced"/>
</dbReference>
<dbReference type="Pfam" id="PF00562">
    <property type="entry name" value="RNA_pol_Rpb2_6"/>
    <property type="match status" value="1"/>
</dbReference>
<dbReference type="Gene3D" id="2.40.270.10">
    <property type="entry name" value="DNA-directed RNA polymerase, subunit 2, domain 6"/>
    <property type="match status" value="1"/>
</dbReference>
<dbReference type="InterPro" id="IPR015712">
    <property type="entry name" value="DNA-dir_RNA_pol_su2"/>
</dbReference>
<dbReference type="Gene3D" id="2.40.50.150">
    <property type="match status" value="1"/>
</dbReference>